<evidence type="ECO:0000256" key="3">
    <source>
        <dbReference type="ARBA" id="ARBA00022475"/>
    </source>
</evidence>
<evidence type="ECO:0000256" key="7">
    <source>
        <dbReference type="ARBA" id="ARBA00023180"/>
    </source>
</evidence>
<evidence type="ECO:0000256" key="5">
    <source>
        <dbReference type="ARBA" id="ARBA00022729"/>
    </source>
</evidence>
<evidence type="ECO:0000256" key="8">
    <source>
        <dbReference type="ARBA" id="ARBA00023288"/>
    </source>
</evidence>
<keyword evidence="4" id="KW-0336">GPI-anchor</keyword>
<dbReference type="EMBL" id="JACXVP010000002">
    <property type="protein sequence ID" value="KAG5622862.1"/>
    <property type="molecule type" value="Genomic_DNA"/>
</dbReference>
<dbReference type="PANTHER" id="PTHR31052:SF12">
    <property type="entry name" value="COBRA-LIKE PROTEIN 7"/>
    <property type="match status" value="1"/>
</dbReference>
<comment type="caution">
    <text evidence="11">The sequence shown here is derived from an EMBL/GenBank/DDBJ whole genome shotgun (WGS) entry which is preliminary data.</text>
</comment>
<dbReference type="InterPro" id="IPR036936">
    <property type="entry name" value="CRIB_dom_sf"/>
</dbReference>
<name>A0A9J6ADW4_SOLCO</name>
<keyword evidence="3" id="KW-1003">Cell membrane</keyword>
<protein>
    <recommendedName>
        <fullName evidence="10">CRIB domain-containing protein</fullName>
    </recommendedName>
</protein>
<dbReference type="Proteomes" id="UP000824120">
    <property type="component" value="Chromosome 2"/>
</dbReference>
<dbReference type="Pfam" id="PF04833">
    <property type="entry name" value="COBRA"/>
    <property type="match status" value="1"/>
</dbReference>
<evidence type="ECO:0000259" key="10">
    <source>
        <dbReference type="PROSITE" id="PS50108"/>
    </source>
</evidence>
<feature type="region of interest" description="Disordered" evidence="9">
    <location>
        <begin position="166"/>
        <end position="215"/>
    </location>
</feature>
<keyword evidence="5" id="KW-0732">Signal</keyword>
<evidence type="ECO:0000256" key="6">
    <source>
        <dbReference type="ARBA" id="ARBA00023136"/>
    </source>
</evidence>
<evidence type="ECO:0000313" key="11">
    <source>
        <dbReference type="EMBL" id="KAG5622862.1"/>
    </source>
</evidence>
<dbReference type="AlphaFoldDB" id="A0A9J6ADW4"/>
<dbReference type="InterPro" id="IPR000095">
    <property type="entry name" value="CRIB_dom"/>
</dbReference>
<comment type="subcellular location">
    <subcellularLocation>
        <location evidence="1">Cell membrane</location>
        <topology evidence="1">Lipid-anchor</topology>
        <topology evidence="1">GPI-anchor</topology>
    </subcellularLocation>
</comment>
<comment type="similarity">
    <text evidence="2">Belongs to the COBRA family.</text>
</comment>
<dbReference type="PANTHER" id="PTHR31052">
    <property type="entry name" value="COBRA-LIKE PROTEIN 7"/>
    <property type="match status" value="1"/>
</dbReference>
<dbReference type="InterPro" id="IPR056900">
    <property type="entry name" value="COB_C"/>
</dbReference>
<reference evidence="11 12" key="1">
    <citation type="submission" date="2020-09" db="EMBL/GenBank/DDBJ databases">
        <title>De no assembly of potato wild relative species, Solanum commersonii.</title>
        <authorList>
            <person name="Cho K."/>
        </authorList>
    </citation>
    <scope>NUCLEOTIDE SEQUENCE [LARGE SCALE GENOMIC DNA]</scope>
    <source>
        <strain evidence="11">LZ3.2</strain>
        <tissue evidence="11">Leaf</tissue>
    </source>
</reference>
<evidence type="ECO:0000256" key="1">
    <source>
        <dbReference type="ARBA" id="ARBA00004609"/>
    </source>
</evidence>
<keyword evidence="6" id="KW-0472">Membrane</keyword>
<feature type="domain" description="CRIB" evidence="10">
    <location>
        <begin position="105"/>
        <end position="118"/>
    </location>
</feature>
<evidence type="ECO:0000256" key="2">
    <source>
        <dbReference type="ARBA" id="ARBA00005507"/>
    </source>
</evidence>
<dbReference type="SMART" id="SM00285">
    <property type="entry name" value="PBD"/>
    <property type="match status" value="1"/>
</dbReference>
<dbReference type="PROSITE" id="PS50108">
    <property type="entry name" value="CRIB"/>
    <property type="match status" value="1"/>
</dbReference>
<dbReference type="GO" id="GO:0098552">
    <property type="term" value="C:side of membrane"/>
    <property type="evidence" value="ECO:0007669"/>
    <property type="project" value="UniProtKB-KW"/>
</dbReference>
<dbReference type="GO" id="GO:0005886">
    <property type="term" value="C:plasma membrane"/>
    <property type="evidence" value="ECO:0007669"/>
    <property type="project" value="UniProtKB-SubCell"/>
</dbReference>
<evidence type="ECO:0000256" key="9">
    <source>
        <dbReference type="SAM" id="MobiDB-lite"/>
    </source>
</evidence>
<organism evidence="11 12">
    <name type="scientific">Solanum commersonii</name>
    <name type="common">Commerson's wild potato</name>
    <name type="synonym">Commerson's nightshade</name>
    <dbReference type="NCBI Taxonomy" id="4109"/>
    <lineage>
        <taxon>Eukaryota</taxon>
        <taxon>Viridiplantae</taxon>
        <taxon>Streptophyta</taxon>
        <taxon>Embryophyta</taxon>
        <taxon>Tracheophyta</taxon>
        <taxon>Spermatophyta</taxon>
        <taxon>Magnoliopsida</taxon>
        <taxon>eudicotyledons</taxon>
        <taxon>Gunneridae</taxon>
        <taxon>Pentapetalae</taxon>
        <taxon>asterids</taxon>
        <taxon>lamiids</taxon>
        <taxon>Solanales</taxon>
        <taxon>Solanaceae</taxon>
        <taxon>Solanoideae</taxon>
        <taxon>Solaneae</taxon>
        <taxon>Solanum</taxon>
    </lineage>
</organism>
<dbReference type="Gene3D" id="3.90.810.10">
    <property type="entry name" value="CRIB domain"/>
    <property type="match status" value="1"/>
</dbReference>
<dbReference type="Pfam" id="PF25079">
    <property type="entry name" value="COB_C"/>
    <property type="match status" value="1"/>
</dbReference>
<keyword evidence="7" id="KW-0325">Glycoprotein</keyword>
<dbReference type="FunFam" id="3.90.810.10:FF:000029">
    <property type="entry name" value="Elongation factor Ts, mitochondrial"/>
    <property type="match status" value="1"/>
</dbReference>
<accession>A0A9J6ADW4</accession>
<feature type="compositionally biased region" description="Basic and acidic residues" evidence="9">
    <location>
        <begin position="206"/>
        <end position="215"/>
    </location>
</feature>
<gene>
    <name evidence="11" type="ORF">H5410_008080</name>
</gene>
<dbReference type="GO" id="GO:0010215">
    <property type="term" value="P:cellulose microfibril organization"/>
    <property type="evidence" value="ECO:0007669"/>
    <property type="project" value="InterPro"/>
</dbReference>
<feature type="compositionally biased region" description="Low complexity" evidence="9">
    <location>
        <begin position="191"/>
        <end position="205"/>
    </location>
</feature>
<dbReference type="Pfam" id="PF00786">
    <property type="entry name" value="PBD"/>
    <property type="match status" value="1"/>
</dbReference>
<evidence type="ECO:0000313" key="12">
    <source>
        <dbReference type="Proteomes" id="UP000824120"/>
    </source>
</evidence>
<keyword evidence="8" id="KW-0449">Lipoprotein</keyword>
<dbReference type="CDD" id="cd00132">
    <property type="entry name" value="CRIB"/>
    <property type="match status" value="1"/>
</dbReference>
<keyword evidence="12" id="KW-1185">Reference proteome</keyword>
<dbReference type="OrthoDB" id="2014623at2759"/>
<dbReference type="InterPro" id="IPR006918">
    <property type="entry name" value="COBRA_pln"/>
</dbReference>
<sequence>MVGFLVITFLLCLDYLKKDDGQCSSKLRRSNTPFFFIRFYQERQRNWFFTFKCCCCCFYLYSVSSLSRGCLLYWGFTYSSMGTKMKGIYKYISNIFVVKEREIEIGFPTDVKHVAHIGWDGQSGNAPSWMNEFKTGPDFAATSIGNSGSAHSPWASQDYTESMRQQQSSDLYRDVTPTVGPKKQKRRKAKSTSSPRSGSSSSSRSSRAEKSKTKFVEGNAKPLNIEFYRSSSCNYNEEGSCKELNRLVYWLKIKIMKTVSKSMIFYIILFSVNIKAQDYDGKLPPAENNCNGIFLSYVFISRTKELPHVKNATAQAWAFKATATVLNAGIYELKNWKIFIGFQNRELLVSASNAVLLSGDDFPAPVGNGTYLAGYPQADLKTSIDTAGDVKKIQAEIELTGTQFGIKPPGYPMPKTIKLFNDGYKCPAAKRKATKMHVCCVKDPKFKVKNFTTKYFPRQNGDLLISYDVMQAYPNNYQAQVTIQNSNPLGRLDQWNLTWEWMRGEFIYSMRGAYTRKKDYSNCVYGAAGQYYKDFDFSKVLNCEKKPTIADLPRERAQDKDVGMLPFCCRNGSIMPTVMNATNSKSVFQLQVYKLPPDLNLTALYPPERWKIVGLLNPDYKCGQALRVDEAQFLDPTGLHATVIAIASWQIVCNITKPKDRANRCCVSYSAYYNDSAIPCNTCACGCDNSVKCSQNAPGLLLPPEALLVPFTNRREKSLYWAKLKHYHVPKQLPCGDNFNFVDWFVGIQFKKTGSGFAQAFSFNGTLLQNMNDTIFLKGLPGLNYLMAEADGPKPGDPRVPGKQQSVLRFNKKHLKGIDILKGDGFPTKLLFNGEECALPTHLLAADGRKWRAKSWVISIITLLTFLLMLKDLQ</sequence>
<proteinExistence type="inferred from homology"/>
<evidence type="ECO:0000256" key="4">
    <source>
        <dbReference type="ARBA" id="ARBA00022622"/>
    </source>
</evidence>